<comment type="caution">
    <text evidence="3">The sequence shown here is derived from an EMBL/GenBank/DDBJ whole genome shotgun (WGS) entry which is preliminary data.</text>
</comment>
<dbReference type="InterPro" id="IPR052935">
    <property type="entry name" value="Mg2+_PAP"/>
</dbReference>
<evidence type="ECO:0000313" key="3">
    <source>
        <dbReference type="EMBL" id="GAA2115061.1"/>
    </source>
</evidence>
<feature type="domain" description="Phosphatidate phosphatase APP1 catalytic" evidence="2">
    <location>
        <begin position="147"/>
        <end position="298"/>
    </location>
</feature>
<dbReference type="PANTHER" id="PTHR28208:SF3">
    <property type="entry name" value="PHOSPHATIDATE PHOSPHATASE APP1"/>
    <property type="match status" value="1"/>
</dbReference>
<evidence type="ECO:0000259" key="2">
    <source>
        <dbReference type="Pfam" id="PF09949"/>
    </source>
</evidence>
<proteinExistence type="predicted"/>
<sequence length="350" mass="37673">MTRPHLAGAVEDGWNRALGGALRSRGWRHLVVPHTGYARAGADGFVRVLARVVLGPDADPRLGAERDERRAYRRGWRNFLTAEAMDVEVVVEIGGATYSTRTDRSGHVDLRLPVSGLEPGWIEATLTAPGSEPSVAPILSVDPAQTFGLVSDIDDTVLQTSLPRPLLAAYNTFVVQERSRRPVPGMASLYDAVLGRRPGAPTVYVSTGAWNTAPMLSRFLARHGYPPGPLMLTDWGPTNTGWFRSGQEHKHACLESLVADFPSIRWLLVGDDGQHDPEIYADFAVKHPDRVRAIALRELSAAQQVLSHGTPTEKAESAGAHPPAGVPEVRGPNGDAIAADLLPLVSGPPD</sequence>
<evidence type="ECO:0000313" key="4">
    <source>
        <dbReference type="Proteomes" id="UP001500575"/>
    </source>
</evidence>
<dbReference type="InterPro" id="IPR019236">
    <property type="entry name" value="APP1_cat"/>
</dbReference>
<dbReference type="EMBL" id="BAAAQQ010000002">
    <property type="protein sequence ID" value="GAA2115061.1"/>
    <property type="molecule type" value="Genomic_DNA"/>
</dbReference>
<dbReference type="PANTHER" id="PTHR28208">
    <property type="entry name" value="PHOSPHATIDATE PHOSPHATASE APP1"/>
    <property type="match status" value="1"/>
</dbReference>
<protein>
    <submittedName>
        <fullName evidence="3">DUF2183 domain-containing protein</fullName>
    </submittedName>
</protein>
<reference evidence="4" key="1">
    <citation type="journal article" date="2019" name="Int. J. Syst. Evol. Microbiol.">
        <title>The Global Catalogue of Microorganisms (GCM) 10K type strain sequencing project: providing services to taxonomists for standard genome sequencing and annotation.</title>
        <authorList>
            <consortium name="The Broad Institute Genomics Platform"/>
            <consortium name="The Broad Institute Genome Sequencing Center for Infectious Disease"/>
            <person name="Wu L."/>
            <person name="Ma J."/>
        </authorList>
    </citation>
    <scope>NUCLEOTIDE SEQUENCE [LARGE SCALE GENOMIC DNA]</scope>
    <source>
        <strain evidence="4">JCM 16021</strain>
    </source>
</reference>
<dbReference type="RefSeq" id="WP_344301922.1">
    <property type="nucleotide sequence ID" value="NZ_BAAAQQ010000002.1"/>
</dbReference>
<organism evidence="3 4">
    <name type="scientific">Nocardioides bigeumensis</name>
    <dbReference type="NCBI Taxonomy" id="433657"/>
    <lineage>
        <taxon>Bacteria</taxon>
        <taxon>Bacillati</taxon>
        <taxon>Actinomycetota</taxon>
        <taxon>Actinomycetes</taxon>
        <taxon>Propionibacteriales</taxon>
        <taxon>Nocardioidaceae</taxon>
        <taxon>Nocardioides</taxon>
    </lineage>
</organism>
<gene>
    <name evidence="3" type="ORF">GCM10009843_03960</name>
</gene>
<dbReference type="Proteomes" id="UP001500575">
    <property type="component" value="Unassembled WGS sequence"/>
</dbReference>
<name>A0ABP5JHI9_9ACTN</name>
<evidence type="ECO:0000256" key="1">
    <source>
        <dbReference type="SAM" id="MobiDB-lite"/>
    </source>
</evidence>
<keyword evidence="4" id="KW-1185">Reference proteome</keyword>
<dbReference type="Pfam" id="PF09949">
    <property type="entry name" value="APP1_cat"/>
    <property type="match status" value="1"/>
</dbReference>
<accession>A0ABP5JHI9</accession>
<feature type="region of interest" description="Disordered" evidence="1">
    <location>
        <begin position="304"/>
        <end position="335"/>
    </location>
</feature>